<protein>
    <submittedName>
        <fullName evidence="1">Uncharacterized protein</fullName>
    </submittedName>
</protein>
<dbReference type="Proteomes" id="UP000831701">
    <property type="component" value="Chromosome 14"/>
</dbReference>
<reference evidence="1" key="1">
    <citation type="submission" date="2022-04" db="EMBL/GenBank/DDBJ databases">
        <title>Jade perch genome.</title>
        <authorList>
            <person name="Chao B."/>
        </authorList>
    </citation>
    <scope>NUCLEOTIDE SEQUENCE</scope>
    <source>
        <strain evidence="1">CB-2022</strain>
    </source>
</reference>
<name>A0ACB8W4B5_9TELE</name>
<accession>A0ACB8W4B5</accession>
<evidence type="ECO:0000313" key="1">
    <source>
        <dbReference type="EMBL" id="KAI3362579.1"/>
    </source>
</evidence>
<evidence type="ECO:0000313" key="2">
    <source>
        <dbReference type="Proteomes" id="UP000831701"/>
    </source>
</evidence>
<keyword evidence="2" id="KW-1185">Reference proteome</keyword>
<proteinExistence type="predicted"/>
<comment type="caution">
    <text evidence="1">The sequence shown here is derived from an EMBL/GenBank/DDBJ whole genome shotgun (WGS) entry which is preliminary data.</text>
</comment>
<dbReference type="EMBL" id="CM041544">
    <property type="protein sequence ID" value="KAI3362579.1"/>
    <property type="molecule type" value="Genomic_DNA"/>
</dbReference>
<sequence length="70" mass="8149">MNLRILCSFYRCTIERILTGCITTWYGSSTLHHKALQRVVKAAQHITRMELPSLEDLYTQCNKRPQSPQP</sequence>
<gene>
    <name evidence="1" type="ORF">L3Q82_001616</name>
</gene>
<organism evidence="1 2">
    <name type="scientific">Scortum barcoo</name>
    <name type="common">barcoo grunter</name>
    <dbReference type="NCBI Taxonomy" id="214431"/>
    <lineage>
        <taxon>Eukaryota</taxon>
        <taxon>Metazoa</taxon>
        <taxon>Chordata</taxon>
        <taxon>Craniata</taxon>
        <taxon>Vertebrata</taxon>
        <taxon>Euteleostomi</taxon>
        <taxon>Actinopterygii</taxon>
        <taxon>Neopterygii</taxon>
        <taxon>Teleostei</taxon>
        <taxon>Neoteleostei</taxon>
        <taxon>Acanthomorphata</taxon>
        <taxon>Eupercaria</taxon>
        <taxon>Centrarchiformes</taxon>
        <taxon>Terapontoidei</taxon>
        <taxon>Terapontidae</taxon>
        <taxon>Scortum</taxon>
    </lineage>
</organism>